<dbReference type="EMBL" id="JAACJK010000231">
    <property type="protein sequence ID" value="KAF5309784.1"/>
    <property type="molecule type" value="Genomic_DNA"/>
</dbReference>
<dbReference type="InterPro" id="IPR002938">
    <property type="entry name" value="FAD-bd"/>
</dbReference>
<keyword evidence="2" id="KW-0274">FAD</keyword>
<dbReference type="OrthoDB" id="417877at2759"/>
<dbReference type="InterPro" id="IPR051104">
    <property type="entry name" value="FAD_monoxygenase"/>
</dbReference>
<sequence>MPWDEPDRTIKTEAQPVRIEIEEADRRAAQSYKKRLVKHNPRQPSSETRWTSKSKFFGGGISGLAFAIAMGKSSNVSVEIYEAAPEFLSIGAGIGVWMRVWELLAKLGLADDLRKKTASSTTPDPIEALIFRKSDQPEGVEFYKLVTNGPFITFHRHDFQQTLIEHLPKNCRMYHSKRLSTYTNLPDGRIRASFEDGTQVTCDLLIGADGLKSAVRDGLLRQRASKHAATGNYEAAYKCLASNQPVWSGTMAYRALIPIEKVQKDLDKGNLTLEECHIQHVGKNANVIVYPVANGTMINFAAFYHQPSKVGTVFEGPWVSHAPKEELQAAYSNYESSVQAWLKFIDAPSRWAIHTIEKLETYIGDGVVLIGDSAHAMVPHQGSGAGQGIEDGVFLANLLSNPSVTVRDIPRVLAVYDAIRKPFALEVARRSHLNGSLYTMNHPEFKDRISRCSSKAEQEVVLQQLGEALKNNWEWAWNSSFDDCMEAGAVMLKKAMTSSDLNHGASAVL</sequence>
<feature type="domain" description="FAD-binding" evidence="4">
    <location>
        <begin position="58"/>
        <end position="222"/>
    </location>
</feature>
<dbReference type="SUPFAM" id="SSF51905">
    <property type="entry name" value="FAD/NAD(P)-binding domain"/>
    <property type="match status" value="1"/>
</dbReference>
<dbReference type="AlphaFoldDB" id="A0A8H5ARX9"/>
<dbReference type="InterPro" id="IPR036188">
    <property type="entry name" value="FAD/NAD-bd_sf"/>
</dbReference>
<name>A0A8H5ARX9_9AGAR</name>
<dbReference type="Pfam" id="PF01494">
    <property type="entry name" value="FAD_binding_3"/>
    <property type="match status" value="2"/>
</dbReference>
<dbReference type="PANTHER" id="PTHR46720">
    <property type="entry name" value="HYDROXYLASE, PUTATIVE (AFU_ORTHOLOGUE AFUA_3G01460)-RELATED"/>
    <property type="match status" value="1"/>
</dbReference>
<evidence type="ECO:0000313" key="5">
    <source>
        <dbReference type="EMBL" id="KAF5309784.1"/>
    </source>
</evidence>
<dbReference type="SUPFAM" id="SSF54373">
    <property type="entry name" value="FAD-linked reductases, C-terminal domain"/>
    <property type="match status" value="1"/>
</dbReference>
<keyword evidence="6" id="KW-1185">Reference proteome</keyword>
<dbReference type="GO" id="GO:0071949">
    <property type="term" value="F:FAD binding"/>
    <property type="evidence" value="ECO:0007669"/>
    <property type="project" value="InterPro"/>
</dbReference>
<organism evidence="5 6">
    <name type="scientific">Ephemerocybe angulata</name>
    <dbReference type="NCBI Taxonomy" id="980116"/>
    <lineage>
        <taxon>Eukaryota</taxon>
        <taxon>Fungi</taxon>
        <taxon>Dikarya</taxon>
        <taxon>Basidiomycota</taxon>
        <taxon>Agaricomycotina</taxon>
        <taxon>Agaricomycetes</taxon>
        <taxon>Agaricomycetidae</taxon>
        <taxon>Agaricales</taxon>
        <taxon>Agaricineae</taxon>
        <taxon>Psathyrellaceae</taxon>
        <taxon>Ephemerocybe</taxon>
    </lineage>
</organism>
<comment type="caution">
    <text evidence="5">The sequence shown here is derived from an EMBL/GenBank/DDBJ whole genome shotgun (WGS) entry which is preliminary data.</text>
</comment>
<keyword evidence="1" id="KW-0285">Flavoprotein</keyword>
<accession>A0A8H5ARX9</accession>
<evidence type="ECO:0000256" key="2">
    <source>
        <dbReference type="ARBA" id="ARBA00022827"/>
    </source>
</evidence>
<dbReference type="PRINTS" id="PR00420">
    <property type="entry name" value="RNGMNOXGNASE"/>
</dbReference>
<evidence type="ECO:0000313" key="6">
    <source>
        <dbReference type="Proteomes" id="UP000541558"/>
    </source>
</evidence>
<evidence type="ECO:0000256" key="3">
    <source>
        <dbReference type="ARBA" id="ARBA00023002"/>
    </source>
</evidence>
<evidence type="ECO:0000259" key="4">
    <source>
        <dbReference type="Pfam" id="PF01494"/>
    </source>
</evidence>
<feature type="domain" description="FAD-binding" evidence="4">
    <location>
        <begin position="349"/>
        <end position="430"/>
    </location>
</feature>
<proteinExistence type="predicted"/>
<dbReference type="GO" id="GO:0044550">
    <property type="term" value="P:secondary metabolite biosynthetic process"/>
    <property type="evidence" value="ECO:0007669"/>
    <property type="project" value="TreeGrafter"/>
</dbReference>
<reference evidence="5 6" key="1">
    <citation type="journal article" date="2020" name="ISME J.">
        <title>Uncovering the hidden diversity of litter-decomposition mechanisms in mushroom-forming fungi.</title>
        <authorList>
            <person name="Floudas D."/>
            <person name="Bentzer J."/>
            <person name="Ahren D."/>
            <person name="Johansson T."/>
            <person name="Persson P."/>
            <person name="Tunlid A."/>
        </authorList>
    </citation>
    <scope>NUCLEOTIDE SEQUENCE [LARGE SCALE GENOMIC DNA]</scope>
    <source>
        <strain evidence="5 6">CBS 175.51</strain>
    </source>
</reference>
<keyword evidence="3" id="KW-0560">Oxidoreductase</keyword>
<dbReference type="Gene3D" id="3.50.50.60">
    <property type="entry name" value="FAD/NAD(P)-binding domain"/>
    <property type="match status" value="1"/>
</dbReference>
<gene>
    <name evidence="5" type="ORF">D9611_013609</name>
</gene>
<dbReference type="Proteomes" id="UP000541558">
    <property type="component" value="Unassembled WGS sequence"/>
</dbReference>
<dbReference type="GO" id="GO:0016491">
    <property type="term" value="F:oxidoreductase activity"/>
    <property type="evidence" value="ECO:0007669"/>
    <property type="project" value="UniProtKB-KW"/>
</dbReference>
<protein>
    <recommendedName>
        <fullName evidence="4">FAD-binding domain-containing protein</fullName>
    </recommendedName>
</protein>
<evidence type="ECO:0000256" key="1">
    <source>
        <dbReference type="ARBA" id="ARBA00022630"/>
    </source>
</evidence>
<dbReference type="PANTHER" id="PTHR46720:SF3">
    <property type="entry name" value="FAD-BINDING DOMAIN-CONTAINING PROTEIN-RELATED"/>
    <property type="match status" value="1"/>
</dbReference>